<organism evidence="1 2">
    <name type="scientific">Aestuariibaculum sediminum</name>
    <dbReference type="NCBI Taxonomy" id="2770637"/>
    <lineage>
        <taxon>Bacteria</taxon>
        <taxon>Pseudomonadati</taxon>
        <taxon>Bacteroidota</taxon>
        <taxon>Flavobacteriia</taxon>
        <taxon>Flavobacteriales</taxon>
        <taxon>Flavobacteriaceae</taxon>
    </lineage>
</organism>
<dbReference type="AlphaFoldDB" id="A0A8J6UFB8"/>
<dbReference type="EMBL" id="JACVXB010000001">
    <property type="protein sequence ID" value="MBD0831316.1"/>
    <property type="molecule type" value="Genomic_DNA"/>
</dbReference>
<dbReference type="RefSeq" id="WP_188229078.1">
    <property type="nucleotide sequence ID" value="NZ_JACVXB010000001.1"/>
</dbReference>
<evidence type="ECO:0000313" key="1">
    <source>
        <dbReference type="EMBL" id="MBD0831316.1"/>
    </source>
</evidence>
<dbReference type="Proteomes" id="UP000600588">
    <property type="component" value="Unassembled WGS sequence"/>
</dbReference>
<name>A0A8J6UFB8_9FLAO</name>
<accession>A0A8J6UFB8</accession>
<comment type="caution">
    <text evidence="1">The sequence shown here is derived from an EMBL/GenBank/DDBJ whole genome shotgun (WGS) entry which is preliminary data.</text>
</comment>
<keyword evidence="2" id="KW-1185">Reference proteome</keyword>
<gene>
    <name evidence="1" type="ORF">ICJ83_04140</name>
</gene>
<evidence type="ECO:0000313" key="2">
    <source>
        <dbReference type="Proteomes" id="UP000600588"/>
    </source>
</evidence>
<sequence length="149" mass="16753">MRKQAICKHCKDIFEQRRTNHVYCTTSCKTKACYKRNDYKYVSGHYKKSEVSIPENNLPALQMEDITTSLEKLEAQLDTISKNQQINTSNIANAALGTAAANGATSLLKATFAPNLLPANKGDIEQLHNAINELKFLLRMKNNIKLKPQ</sequence>
<protein>
    <submittedName>
        <fullName evidence="1">Uncharacterized protein</fullName>
    </submittedName>
</protein>
<proteinExistence type="predicted"/>
<reference evidence="1 2" key="1">
    <citation type="submission" date="2020-09" db="EMBL/GenBank/DDBJ databases">
        <title>TT11 complete genome.</title>
        <authorList>
            <person name="Wu Z."/>
        </authorList>
    </citation>
    <scope>NUCLEOTIDE SEQUENCE [LARGE SCALE GENOMIC DNA]</scope>
    <source>
        <strain evidence="1 2">TT11</strain>
    </source>
</reference>